<dbReference type="EMBL" id="QEWQ01000001">
    <property type="protein sequence ID" value="PWD81793.1"/>
    <property type="molecule type" value="Genomic_DNA"/>
</dbReference>
<accession>A0A2U2AGL4</accession>
<name>A0A2U2AGL4_9GAMM</name>
<dbReference type="RefSeq" id="WP_026878611.1">
    <property type="nucleotide sequence ID" value="NZ_BMYA01000001.1"/>
</dbReference>
<keyword evidence="3" id="KW-1185">Reference proteome</keyword>
<dbReference type="OrthoDB" id="7062454at2"/>
<evidence type="ECO:0000313" key="2">
    <source>
        <dbReference type="EMBL" id="PWD81793.1"/>
    </source>
</evidence>
<keyword evidence="1" id="KW-0472">Membrane</keyword>
<evidence type="ECO:0000313" key="3">
    <source>
        <dbReference type="Proteomes" id="UP000245020"/>
    </source>
</evidence>
<gene>
    <name evidence="2" type="ORF">DC083_00945</name>
</gene>
<protein>
    <submittedName>
        <fullName evidence="2">Uncharacterized protein</fullName>
    </submittedName>
</protein>
<keyword evidence="1" id="KW-1133">Transmembrane helix</keyword>
<comment type="caution">
    <text evidence="2">The sequence shown here is derived from an EMBL/GenBank/DDBJ whole genome shotgun (WGS) entry which is preliminary data.</text>
</comment>
<sequence length="85" mass="9766">MLALNKFMFYAGMIISLIGTLIGIPVLIFGSQKIGIYLVTICVPFGFLLWFTGFVAYTFLRPNDMRRKDDQAHSEAEQYQRRVPD</sequence>
<evidence type="ECO:0000256" key="1">
    <source>
        <dbReference type="SAM" id="Phobius"/>
    </source>
</evidence>
<organism evidence="2 3">
    <name type="scientific">Ignatzschineria ureiclastica</name>
    <dbReference type="NCBI Taxonomy" id="472582"/>
    <lineage>
        <taxon>Bacteria</taxon>
        <taxon>Pseudomonadati</taxon>
        <taxon>Pseudomonadota</taxon>
        <taxon>Gammaproteobacteria</taxon>
        <taxon>Cardiobacteriales</taxon>
        <taxon>Ignatzschineriaceae</taxon>
        <taxon>Ignatzschineria</taxon>
    </lineage>
</organism>
<dbReference type="AlphaFoldDB" id="A0A2U2AGL4"/>
<feature type="transmembrane region" description="Helical" evidence="1">
    <location>
        <begin position="7"/>
        <end position="28"/>
    </location>
</feature>
<dbReference type="Proteomes" id="UP000245020">
    <property type="component" value="Unassembled WGS sequence"/>
</dbReference>
<keyword evidence="1" id="KW-0812">Transmembrane</keyword>
<proteinExistence type="predicted"/>
<reference evidence="3" key="1">
    <citation type="submission" date="2018-05" db="EMBL/GenBank/DDBJ databases">
        <title>Ignatzschineria dubaiensis sp. nov., isolated from necrotic foot tissues of dromedaries (Camelus dromedarius) and associated maggots in Dubai, United Arab Emirates.</title>
        <authorList>
            <person name="Tsang C.C."/>
            <person name="Tang J.Y.M."/>
            <person name="Fong J.Y.H."/>
            <person name="Kinne J."/>
            <person name="Lee H.H."/>
            <person name="Joseph M."/>
            <person name="Jose S."/>
            <person name="Schuster R.K."/>
            <person name="Tang Y."/>
            <person name="Sivakumar S."/>
            <person name="Chen J.H.K."/>
            <person name="Teng J.L.L."/>
            <person name="Lau S.K.P."/>
            <person name="Wernery U."/>
            <person name="Woo P.C.Y."/>
        </authorList>
    </citation>
    <scope>NUCLEOTIDE SEQUENCE [LARGE SCALE GENOMIC DNA]</scope>
    <source>
        <strain evidence="3">KCTC 22644</strain>
    </source>
</reference>
<feature type="transmembrane region" description="Helical" evidence="1">
    <location>
        <begin position="34"/>
        <end position="60"/>
    </location>
</feature>